<dbReference type="EMBL" id="CP053892">
    <property type="protein sequence ID" value="QKG23268.1"/>
    <property type="molecule type" value="Genomic_DNA"/>
</dbReference>
<dbReference type="Proteomes" id="UP000501240">
    <property type="component" value="Chromosome"/>
</dbReference>
<keyword evidence="2" id="KW-1185">Reference proteome</keyword>
<evidence type="ECO:0000313" key="2">
    <source>
        <dbReference type="Proteomes" id="UP000501240"/>
    </source>
</evidence>
<accession>A0A7D4APB5</accession>
<reference evidence="1 2" key="1">
    <citation type="submission" date="2020-05" db="EMBL/GenBank/DDBJ databases">
        <title>Actinomadura verrucosospora NRRL-B18236 (PFL_A860) Genome sequencing and assembly.</title>
        <authorList>
            <person name="Samborskyy M."/>
        </authorList>
    </citation>
    <scope>NUCLEOTIDE SEQUENCE [LARGE SCALE GENOMIC DNA]</scope>
    <source>
        <strain evidence="1 2">NRRL:B18236</strain>
    </source>
</reference>
<organism evidence="1 2">
    <name type="scientific">Actinomadura verrucosospora</name>
    <dbReference type="NCBI Taxonomy" id="46165"/>
    <lineage>
        <taxon>Bacteria</taxon>
        <taxon>Bacillati</taxon>
        <taxon>Actinomycetota</taxon>
        <taxon>Actinomycetes</taxon>
        <taxon>Streptosporangiales</taxon>
        <taxon>Thermomonosporaceae</taxon>
        <taxon>Actinomadura</taxon>
    </lineage>
</organism>
<evidence type="ECO:0000313" key="1">
    <source>
        <dbReference type="EMBL" id="QKG23268.1"/>
    </source>
</evidence>
<dbReference type="RefSeq" id="WP_173097254.1">
    <property type="nucleotide sequence ID" value="NZ_CP053892.1"/>
</dbReference>
<gene>
    <name evidence="1" type="ORF">ACTIVE_4911</name>
</gene>
<proteinExistence type="predicted"/>
<name>A0A7D4APB5_ACTVE</name>
<sequence length="145" mass="14689">MDIDDGSAALIVLGRLSAHDVYFEGDVKPITLGDVAVRAFVGFMTEKLVMIHGDLRTSVAAFIDEFAPDLVTGILVGRLLAPGHLDLAGDGTVGGLSDPSAGTPLSELLVPEVLAAGGSTVGLDGQAVRDRVTGGLPLSLTPVAG</sequence>
<protein>
    <submittedName>
        <fullName evidence="1">Uncharacterized protein</fullName>
    </submittedName>
</protein>
<dbReference type="AlphaFoldDB" id="A0A7D4APB5"/>